<organism evidence="3">
    <name type="scientific">Hellea balneolensis</name>
    <dbReference type="NCBI Taxonomy" id="287478"/>
    <lineage>
        <taxon>Bacteria</taxon>
        <taxon>Pseudomonadati</taxon>
        <taxon>Pseudomonadota</taxon>
        <taxon>Alphaproteobacteria</taxon>
        <taxon>Maricaulales</taxon>
        <taxon>Robiginitomaculaceae</taxon>
        <taxon>Hellea</taxon>
    </lineage>
</organism>
<evidence type="ECO:0000256" key="1">
    <source>
        <dbReference type="SAM" id="Phobius"/>
    </source>
</evidence>
<dbReference type="PANTHER" id="PTHR30489">
    <property type="entry name" value="LIPOPROTEIN-RELEASING SYSTEM TRANSMEMBRANE PROTEIN LOLE"/>
    <property type="match status" value="1"/>
</dbReference>
<keyword evidence="3" id="KW-0449">Lipoprotein</keyword>
<dbReference type="InterPro" id="IPR025857">
    <property type="entry name" value="MacB_PCD"/>
</dbReference>
<dbReference type="Pfam" id="PF12704">
    <property type="entry name" value="MacB_PCD"/>
    <property type="match status" value="1"/>
</dbReference>
<accession>A0A7V5NX52</accession>
<gene>
    <name evidence="3" type="ORF">ENK01_02140</name>
</gene>
<reference evidence="3" key="1">
    <citation type="journal article" date="2020" name="mSystems">
        <title>Genome- and Community-Level Interaction Insights into Carbon Utilization and Element Cycling Functions of Hydrothermarchaeota in Hydrothermal Sediment.</title>
        <authorList>
            <person name="Zhou Z."/>
            <person name="Liu Y."/>
            <person name="Xu W."/>
            <person name="Pan J."/>
            <person name="Luo Z.H."/>
            <person name="Li M."/>
        </authorList>
    </citation>
    <scope>NUCLEOTIDE SEQUENCE [LARGE SCALE GENOMIC DNA]</scope>
    <source>
        <strain evidence="3">HyVt-538</strain>
    </source>
</reference>
<dbReference type="EMBL" id="DROP01000146">
    <property type="protein sequence ID" value="HHI88728.1"/>
    <property type="molecule type" value="Genomic_DNA"/>
</dbReference>
<keyword evidence="1" id="KW-0472">Membrane</keyword>
<keyword evidence="1" id="KW-1133">Transmembrane helix</keyword>
<evidence type="ECO:0000313" key="3">
    <source>
        <dbReference type="EMBL" id="HHI88728.1"/>
    </source>
</evidence>
<feature type="non-terminal residue" evidence="3">
    <location>
        <position position="224"/>
    </location>
</feature>
<dbReference type="AlphaFoldDB" id="A0A7V5NX52"/>
<sequence length="224" mass="24210">MTTHATSSRSEKGAGPFARFERKISMRYLRARKQDGGVGLIATLSFLCIFLAIWAMIAIMSIMNGFRAETIRLTIGLDGHMYVGSASPNPTDLQIIGLRDRIRALPEVKNAFLFTQVQTFVQSANQNGPAVVTGIARDDLKDLHLVSDNIVVGGLEDFGTGHNGGDNIIIGIALADLLGVSAGDHITIYSPKIRTTPFGPRPVFKSYKVAGVFETGLQAADQYK</sequence>
<keyword evidence="1 3" id="KW-0812">Transmembrane</keyword>
<proteinExistence type="predicted"/>
<dbReference type="GO" id="GO:0098797">
    <property type="term" value="C:plasma membrane protein complex"/>
    <property type="evidence" value="ECO:0007669"/>
    <property type="project" value="TreeGrafter"/>
</dbReference>
<feature type="transmembrane region" description="Helical" evidence="1">
    <location>
        <begin position="36"/>
        <end position="63"/>
    </location>
</feature>
<protein>
    <submittedName>
        <fullName evidence="3">Lipoprotein-releasing system transmembrane subunit LolC</fullName>
    </submittedName>
</protein>
<comment type="caution">
    <text evidence="3">The sequence shown here is derived from an EMBL/GenBank/DDBJ whole genome shotgun (WGS) entry which is preliminary data.</text>
</comment>
<dbReference type="PANTHER" id="PTHR30489:SF0">
    <property type="entry name" value="LIPOPROTEIN-RELEASING SYSTEM TRANSMEMBRANE PROTEIN LOLE"/>
    <property type="match status" value="1"/>
</dbReference>
<feature type="domain" description="MacB-like periplasmic core" evidence="2">
    <location>
        <begin position="44"/>
        <end position="215"/>
    </location>
</feature>
<name>A0A7V5NX52_9PROT</name>
<dbReference type="GO" id="GO:0044874">
    <property type="term" value="P:lipoprotein localization to outer membrane"/>
    <property type="evidence" value="ECO:0007669"/>
    <property type="project" value="TreeGrafter"/>
</dbReference>
<dbReference type="Proteomes" id="UP000885806">
    <property type="component" value="Unassembled WGS sequence"/>
</dbReference>
<dbReference type="InterPro" id="IPR051447">
    <property type="entry name" value="Lipoprotein-release_system"/>
</dbReference>
<evidence type="ECO:0000259" key="2">
    <source>
        <dbReference type="Pfam" id="PF12704"/>
    </source>
</evidence>